<feature type="transmembrane region" description="Helical" evidence="1">
    <location>
        <begin position="856"/>
        <end position="876"/>
    </location>
</feature>
<proteinExistence type="predicted"/>
<evidence type="ECO:0000256" key="1">
    <source>
        <dbReference type="SAM" id="Phobius"/>
    </source>
</evidence>
<dbReference type="Proteomes" id="UP000469558">
    <property type="component" value="Unassembled WGS sequence"/>
</dbReference>
<feature type="transmembrane region" description="Helical" evidence="1">
    <location>
        <begin position="1762"/>
        <end position="1783"/>
    </location>
</feature>
<feature type="transmembrane region" description="Helical" evidence="1">
    <location>
        <begin position="1282"/>
        <end position="1301"/>
    </location>
</feature>
<feature type="transmembrane region" description="Helical" evidence="1">
    <location>
        <begin position="1364"/>
        <end position="1382"/>
    </location>
</feature>
<feature type="transmembrane region" description="Helical" evidence="1">
    <location>
        <begin position="1335"/>
        <end position="1352"/>
    </location>
</feature>
<evidence type="ECO:0008006" key="4">
    <source>
        <dbReference type="Google" id="ProtNLM"/>
    </source>
</evidence>
<accession>A0A8T9CC81</accession>
<gene>
    <name evidence="2" type="ORF">LSUE1_G003678</name>
</gene>
<comment type="caution">
    <text evidence="2">The sequence shown here is derived from an EMBL/GenBank/DDBJ whole genome shotgun (WGS) entry which is preliminary data.</text>
</comment>
<dbReference type="OrthoDB" id="2582433at2759"/>
<keyword evidence="1" id="KW-1133">Transmembrane helix</keyword>
<keyword evidence="3" id="KW-1185">Reference proteome</keyword>
<dbReference type="Gene3D" id="3.40.50.2000">
    <property type="entry name" value="Glycogen Phosphorylase B"/>
    <property type="match status" value="1"/>
</dbReference>
<feature type="transmembrane region" description="Helical" evidence="1">
    <location>
        <begin position="1728"/>
        <end position="1750"/>
    </location>
</feature>
<feature type="transmembrane region" description="Helical" evidence="1">
    <location>
        <begin position="1307"/>
        <end position="1323"/>
    </location>
</feature>
<feature type="transmembrane region" description="Helical" evidence="1">
    <location>
        <begin position="998"/>
        <end position="1016"/>
    </location>
</feature>
<organism evidence="2 3">
    <name type="scientific">Lachnellula suecica</name>
    <dbReference type="NCBI Taxonomy" id="602035"/>
    <lineage>
        <taxon>Eukaryota</taxon>
        <taxon>Fungi</taxon>
        <taxon>Dikarya</taxon>
        <taxon>Ascomycota</taxon>
        <taxon>Pezizomycotina</taxon>
        <taxon>Leotiomycetes</taxon>
        <taxon>Helotiales</taxon>
        <taxon>Lachnaceae</taxon>
        <taxon>Lachnellula</taxon>
    </lineage>
</organism>
<feature type="transmembrane region" description="Helical" evidence="1">
    <location>
        <begin position="962"/>
        <end position="986"/>
    </location>
</feature>
<feature type="transmembrane region" description="Helical" evidence="1">
    <location>
        <begin position="1022"/>
        <end position="1040"/>
    </location>
</feature>
<feature type="transmembrane region" description="Helical" evidence="1">
    <location>
        <begin position="932"/>
        <end position="956"/>
    </location>
</feature>
<dbReference type="Pfam" id="PF13692">
    <property type="entry name" value="Glyco_trans_1_4"/>
    <property type="match status" value="1"/>
</dbReference>
<keyword evidence="1" id="KW-0812">Transmembrane</keyword>
<feature type="transmembrane region" description="Helical" evidence="1">
    <location>
        <begin position="896"/>
        <end position="920"/>
    </location>
</feature>
<name>A0A8T9CC81_9HELO</name>
<reference evidence="2 3" key="1">
    <citation type="submission" date="2018-05" db="EMBL/GenBank/DDBJ databases">
        <title>Genome sequencing and assembly of the regulated plant pathogen Lachnellula willkommii and related sister species for the development of diagnostic species identification markers.</title>
        <authorList>
            <person name="Giroux E."/>
            <person name="Bilodeau G."/>
        </authorList>
    </citation>
    <scope>NUCLEOTIDE SEQUENCE [LARGE SCALE GENOMIC DNA]</scope>
    <source>
        <strain evidence="2 3">CBS 268.59</strain>
    </source>
</reference>
<feature type="transmembrane region" description="Helical" evidence="1">
    <location>
        <begin position="21"/>
        <end position="46"/>
    </location>
</feature>
<dbReference type="SUPFAM" id="SSF53756">
    <property type="entry name" value="UDP-Glycosyltransferase/glycogen phosphorylase"/>
    <property type="match status" value="1"/>
</dbReference>
<evidence type="ECO:0000313" key="2">
    <source>
        <dbReference type="EMBL" id="TVY83389.1"/>
    </source>
</evidence>
<dbReference type="EMBL" id="QGMK01000197">
    <property type="protein sequence ID" value="TVY83389.1"/>
    <property type="molecule type" value="Genomic_DNA"/>
</dbReference>
<keyword evidence="1" id="KW-0472">Membrane</keyword>
<protein>
    <recommendedName>
        <fullName evidence="4">Glycosyl transferase</fullName>
    </recommendedName>
</protein>
<evidence type="ECO:0000313" key="3">
    <source>
        <dbReference type="Proteomes" id="UP000469558"/>
    </source>
</evidence>
<sequence>MVNTYILPVDAGTGSQLFQHWWQWVLISLALSAIGIGSSYLVFIAFRKVYRRFSHQRQLSDKLLPKVASHVQKYAALRSQSTFEKRDKRKPKTLGIYLGSFNTSLSDDQARRIFGRDTIILNPFERNVFAALAQLPYGQYKSKSIIGRLDLGELLRVPVEDKTSDHTIITGIDQFMTIILTRFRDREGRSNGFTGVLLAGWQTTPTSLLHALSEAVSGLDLEVYLETSGPEFLEESSVLNCEAISGLVVRNALILENGERRDCFEMENLRLTVKAFVSQSCLRDFTVLIWETVGDDVVLSNAVLKRTFSWCSFYSAVPWIGARSALHDAFIGVVPFEPLSAFDWLKEPRVMELHESWKSKRAVQFSSYSDNIAVPLRELLPALSDIVTCIECSHENPTQISEELSTLPHDSDWFVANATLADQLCLSPMGGTLDGLGCFPLGVDVTEDDFQAIVSSQINLRKLELLDVVTPVELRLYGKILSQFIFKVDIWKETTSLGAPCGPDYIEDLASDLSSTPDSGGGDIRVFLGLHSGFQRTPNKQFWATFHVLQNTTDIYISKNSRDILGTLLHTFLSGEGFTRSQCLAAEISFGKWQKTLFSPHDLPPRLMQDISSLTPDESILLLQRVSLDPEAKKTDILKRMKSAVMETLLDTPTINQLKELNTAGYINGDIDPEDLVSTRVAWHCQSKRPHPSLSTAISLFREVEAKVLSALKTRNRSELRLIVNSLELALQQSTIDTLGDVFALSVFSTMRKFAFEEVYIEVTDRNPLFNDQPDQAAAFAELFALGSRCEAYFDVTPSQFGRLLSQKFRNYYGTDEHQPPVIKDTQAALDSAYSEAQMDVDPNQKSAGMPTYQRFTFLSVFAIPALIDIIMLTTTGHGLYLSAGMSDLERHSATVALMISLLLSGAIGTWITCGGTYYLASMAFSAMNYFVVTRLLGGFAFTIVVGLVGFIAFIATNNFHAAIVFLLYLVVLTTYLCLLAALANYQFTGSGFQSGRVIIILCIPVLFISPLITIFVPNNDVKIYLVVLYIFISLLLLGVRRTGSRWTTWYQKLALLDDTTLRSWYMDKLSTSEREDVVKMTDPRVLILARQALQHEVLVEQRKSIFAKSSKDPLISKLVNSYQATVFLMDWYCRFTGVSKPIMFSSSWNVTSKVALDSLQKSQLGIRFHNGFIHWRQAGDEIGCTMLYFIVALLDKWVSLIDGGRGLGLGSSSLNLKIPVGFGLAYYLIGAVLLDFNATKLHELAGTGDEKLVPSDADIAEAVKVKSENRKTLYWRTLSRFLLWHIWGLALATTFVWVFANSSDEAIIFLCYVGAYTGLLWYQYTKIFCGPHALKPLLVGVVVGLPIGFALEHTLPHFNYSDVIALALATWTVAILSLFAGKIVGKPETYIPIITHESYHAYSGPGPEQSWSQPELHGLYDQLSELPKSERLHVDPHSAFGHQVSQTLSQCGYTKLSSMAKRAFPDAGRLLNLTGKLFLEGQVNIGLVSIQHFSKYDQAMRAVSFIDNASVNLLVGCDTRCISRGQDPLPGFYQEVVELVIQLVAERYLHYSTRDAVLAQTLWSENEIWSDDSRGPSALERQLKIKSKDGTAHELLDVLQKQLLKDLCLGIDPDIQWEQIHSELRQHLVDRCVGISSTLSEKQKSTFEKHLNLPSGVSFDSHVARCDFAAFTNAMLLSRATSWVAGDFSSKSNQLRRVASLPVLPIIDLHENTAAPPKYSSYDRARVYLGFLYHYFGTLCKFFSIAFVADPEYQREVTHAFPGASHPVNFLARGIFIGIWLWSKSVQQFFLPIFLVGPPSACLFLRMVAPLFPPINVRQFHNRENVSTLRENIHGMQVTVKRHRVLIQSLDGVHTGFFHPGDDGSFKLLQYKGNHKSEPTTDKDLCATNTYSNSMALQRRLEVSNGSTTNDYIYDYRRADAMTSKRLSRVDLFKTPITRRSVAGASASESVNYDARGQIESGSYIKDGNLVRFQYHYQKAARHNGALLRAEFVLPHLSCTVSWCAPPRRKPERLETWIPHSQVIEATFVVDSDVWESKYIYDHKFHPTIITTLNGQRVDTPPLIMYDHLNVLKRPKHVSILDDNPLFGFSTIKFNPITRALGFATRQYPVSTTQTRSWLWKAWKQDPSFDGVIVRWLDERLLRRDPVLKPYWRKRDVGSLNAAEEYLDQNRDAVMSSVDLDNSISSMTPLAIKINDLYSFGQGGDAVSRTRSNVSTQEEDETQLHVIAVDTGTWPNEGGGVSACRSDVVNNLRTIKWHMVAESANDFGIPKRQIERNVHSLKIIPLWGLDLMTPTHGLFTNRLDSEVEHITTHATLLDIERAFIPILEAMINGARAIEFSVADIKQMTRALVNLNSYFKDTKHWSETWGSEVVKAAWRRLWLSQSASNARPSSQWLKTELPTLGQLDQGLEIWSRYLFIMAIPIPEKMPAVFQTSHHSVSASYGVVCKIKRGCTLQIWDHAISWRETNLYLSSALCPLSPFVRNSLLGLMRMTSVLTLHHADTILPCADFFNPNWEIEIGTCQGRIEHRSAFKRKIDPVVNGITNIERFAPVKEIKSKTPTVTMLSHVWFAKDIKTALLSADIIINKWGFTDFRLDIYGTIDKAPSYTTQCQEIIATKALRNQVKLQGEADALSVLEKTWVFLNSSVSEGLPLALGEAALTGAPVVCTDVGASLRVLTNPEDGSCYSAVVAPNDALAMARAQIKLLALLGEWGQYADPNQVTKDSSFPDDPTAEDVARITKRMYEQQDARRALGMRTRAIVQKSFSGDRYLREHEQMLWVGKARNDMSRSATSPRSSTLMMQTINPVRASATPSLLVPAAAHVNRKPAGVDSLESLPSLDFGNSTRPGSLEDLVATIAHAGIGGRMQAEEQRPLKSLILNVSERGLKRETRSVGIVGENLTLMN</sequence>
<feature type="transmembrane region" description="Helical" evidence="1">
    <location>
        <begin position="1790"/>
        <end position="1810"/>
    </location>
</feature>
<dbReference type="PANTHER" id="PTHR12526">
    <property type="entry name" value="GLYCOSYLTRANSFERASE"/>
    <property type="match status" value="1"/>
</dbReference>
<dbReference type="PANTHER" id="PTHR12526:SF630">
    <property type="entry name" value="GLYCOSYLTRANSFERASE"/>
    <property type="match status" value="1"/>
</dbReference>